<dbReference type="RefSeq" id="WP_010625239.1">
    <property type="nucleotide sequence ID" value="NZ_AZFA01000006.1"/>
</dbReference>
<dbReference type="Proteomes" id="UP000051647">
    <property type="component" value="Unassembled WGS sequence"/>
</dbReference>
<dbReference type="Gene3D" id="3.40.50.300">
    <property type="entry name" value="P-loop containing nucleotide triphosphate hydrolases"/>
    <property type="match status" value="1"/>
</dbReference>
<dbReference type="GO" id="GO:0016887">
    <property type="term" value="F:ATP hydrolysis activity"/>
    <property type="evidence" value="ECO:0007669"/>
    <property type="project" value="InterPro"/>
</dbReference>
<dbReference type="InterPro" id="IPR050153">
    <property type="entry name" value="Metal_Ion_Import_ABC"/>
</dbReference>
<dbReference type="SMART" id="SM00382">
    <property type="entry name" value="AAA"/>
    <property type="match status" value="1"/>
</dbReference>
<evidence type="ECO:0000256" key="2">
    <source>
        <dbReference type="ARBA" id="ARBA00022741"/>
    </source>
</evidence>
<dbReference type="GO" id="GO:0005524">
    <property type="term" value="F:ATP binding"/>
    <property type="evidence" value="ECO:0007669"/>
    <property type="project" value="UniProtKB-KW"/>
</dbReference>
<dbReference type="SUPFAM" id="SSF52540">
    <property type="entry name" value="P-loop containing nucleoside triphosphate hydrolases"/>
    <property type="match status" value="1"/>
</dbReference>
<dbReference type="InterPro" id="IPR003593">
    <property type="entry name" value="AAA+_ATPase"/>
</dbReference>
<evidence type="ECO:0000259" key="4">
    <source>
        <dbReference type="PROSITE" id="PS50893"/>
    </source>
</evidence>
<gene>
    <name evidence="5" type="ORF">FC27_GL001977</name>
</gene>
<keyword evidence="6" id="KW-1185">Reference proteome</keyword>
<dbReference type="EMBL" id="AZFA01000006">
    <property type="protein sequence ID" value="KRL67386.1"/>
    <property type="molecule type" value="Genomic_DNA"/>
</dbReference>
<accession>A0A0R1SL04</accession>
<comment type="caution">
    <text evidence="5">The sequence shown here is derived from an EMBL/GenBank/DDBJ whole genome shotgun (WGS) entry which is preliminary data.</text>
</comment>
<proteinExistence type="predicted"/>
<dbReference type="InterPro" id="IPR003439">
    <property type="entry name" value="ABC_transporter-like_ATP-bd"/>
</dbReference>
<organism evidence="5 6">
    <name type="scientific">Companilactobacillus versmoldensis DSM 14857 = KCTC 3814</name>
    <dbReference type="NCBI Taxonomy" id="1423815"/>
    <lineage>
        <taxon>Bacteria</taxon>
        <taxon>Bacillati</taxon>
        <taxon>Bacillota</taxon>
        <taxon>Bacilli</taxon>
        <taxon>Lactobacillales</taxon>
        <taxon>Lactobacillaceae</taxon>
        <taxon>Companilactobacillus</taxon>
    </lineage>
</organism>
<feature type="domain" description="ABC transporter" evidence="4">
    <location>
        <begin position="5"/>
        <end position="244"/>
    </location>
</feature>
<dbReference type="PROSITE" id="PS00211">
    <property type="entry name" value="ABC_TRANSPORTER_1"/>
    <property type="match status" value="1"/>
</dbReference>
<dbReference type="InterPro" id="IPR017871">
    <property type="entry name" value="ABC_transporter-like_CS"/>
</dbReference>
<keyword evidence="1" id="KW-0813">Transport</keyword>
<dbReference type="InterPro" id="IPR027417">
    <property type="entry name" value="P-loop_NTPase"/>
</dbReference>
<dbReference type="Pfam" id="PF00005">
    <property type="entry name" value="ABC_tran"/>
    <property type="match status" value="1"/>
</dbReference>
<dbReference type="PATRIC" id="fig|1423815.3.peg.2028"/>
<dbReference type="PANTHER" id="PTHR42734">
    <property type="entry name" value="METAL TRANSPORT SYSTEM ATP-BINDING PROTEIN TM_0124-RELATED"/>
    <property type="match status" value="1"/>
</dbReference>
<evidence type="ECO:0000313" key="6">
    <source>
        <dbReference type="Proteomes" id="UP000051647"/>
    </source>
</evidence>
<evidence type="ECO:0000256" key="1">
    <source>
        <dbReference type="ARBA" id="ARBA00022448"/>
    </source>
</evidence>
<sequence>MSKILEFKNVSVRRGHKQILKDISWRVDSDQNWAILGLNGAGKTTLLKMIHGDLWPTSGSLEVLGGIFGQTNIPELKTKIGWVSNALQDELHQVDVVDEIVLSGKFASIGIYQEYLETDLQNARQLLVDLGGENLLGKPYAVLSQGERQLVLIARALMAKPELLILDEPCNGLDLFAREELLKRVAQIAKQPRSPALLLVSHYTEEILPLFEHVLLLRAGQVVDQGQRQKLLSAENLNAFYQKPISIQKIDSERVAVYPQTGLK</sequence>
<evidence type="ECO:0000256" key="3">
    <source>
        <dbReference type="ARBA" id="ARBA00022840"/>
    </source>
</evidence>
<dbReference type="OrthoDB" id="9789994at2"/>
<dbReference type="STRING" id="1423815.FC27_GL001977"/>
<keyword evidence="3 5" id="KW-0067">ATP-binding</keyword>
<reference evidence="5 6" key="1">
    <citation type="journal article" date="2015" name="Genome Announc.">
        <title>Expanding the biotechnology potential of lactobacilli through comparative genomics of 213 strains and associated genera.</title>
        <authorList>
            <person name="Sun Z."/>
            <person name="Harris H.M."/>
            <person name="McCann A."/>
            <person name="Guo C."/>
            <person name="Argimon S."/>
            <person name="Zhang W."/>
            <person name="Yang X."/>
            <person name="Jeffery I.B."/>
            <person name="Cooney J.C."/>
            <person name="Kagawa T.F."/>
            <person name="Liu W."/>
            <person name="Song Y."/>
            <person name="Salvetti E."/>
            <person name="Wrobel A."/>
            <person name="Rasinkangas P."/>
            <person name="Parkhill J."/>
            <person name="Rea M.C."/>
            <person name="O'Sullivan O."/>
            <person name="Ritari J."/>
            <person name="Douillard F.P."/>
            <person name="Paul Ross R."/>
            <person name="Yang R."/>
            <person name="Briner A.E."/>
            <person name="Felis G.E."/>
            <person name="de Vos W.M."/>
            <person name="Barrangou R."/>
            <person name="Klaenhammer T.R."/>
            <person name="Caufield P.W."/>
            <person name="Cui Y."/>
            <person name="Zhang H."/>
            <person name="O'Toole P.W."/>
        </authorList>
    </citation>
    <scope>NUCLEOTIDE SEQUENCE [LARGE SCALE GENOMIC DNA]</scope>
    <source>
        <strain evidence="5 6">DSM 14857</strain>
    </source>
</reference>
<keyword evidence="2" id="KW-0547">Nucleotide-binding</keyword>
<dbReference type="eggNOG" id="COG1119">
    <property type="taxonomic scope" value="Bacteria"/>
</dbReference>
<dbReference type="AlphaFoldDB" id="A0A0R1SL04"/>
<dbReference type="PROSITE" id="PS50893">
    <property type="entry name" value="ABC_TRANSPORTER_2"/>
    <property type="match status" value="1"/>
</dbReference>
<evidence type="ECO:0000313" key="5">
    <source>
        <dbReference type="EMBL" id="KRL67386.1"/>
    </source>
</evidence>
<protein>
    <submittedName>
        <fullName evidence="5">ABC transporter ATP-binding protein</fullName>
    </submittedName>
</protein>
<name>A0A0R1SL04_9LACO</name>